<protein>
    <submittedName>
        <fullName evidence="2">Beta-hydroxyacyl-ACP dehydratase</fullName>
    </submittedName>
</protein>
<dbReference type="InterPro" id="IPR029069">
    <property type="entry name" value="HotDog_dom_sf"/>
</dbReference>
<feature type="domain" description="ApeI dehydratase-like" evidence="1">
    <location>
        <begin position="8"/>
        <end position="94"/>
    </location>
</feature>
<dbReference type="RefSeq" id="WP_248204475.1">
    <property type="nucleotide sequence ID" value="NZ_JALNMH010000001.1"/>
</dbReference>
<evidence type="ECO:0000259" key="1">
    <source>
        <dbReference type="Pfam" id="PF22818"/>
    </source>
</evidence>
<dbReference type="Proteomes" id="UP001431449">
    <property type="component" value="Unassembled WGS sequence"/>
</dbReference>
<gene>
    <name evidence="2" type="ORF">M0G41_01620</name>
</gene>
<proteinExistence type="predicted"/>
<evidence type="ECO:0000313" key="3">
    <source>
        <dbReference type="Proteomes" id="UP001431449"/>
    </source>
</evidence>
<reference evidence="2" key="1">
    <citation type="submission" date="2022-04" db="EMBL/GenBank/DDBJ databases">
        <title>Lysobacter sp. CAU 1642 isolated from sea sand.</title>
        <authorList>
            <person name="Kim W."/>
        </authorList>
    </citation>
    <scope>NUCLEOTIDE SEQUENCE</scope>
    <source>
        <strain evidence="2">CAU 1642</strain>
    </source>
</reference>
<organism evidence="2 3">
    <name type="scientific">Pseudomarimonas salicorniae</name>
    <dbReference type="NCBI Taxonomy" id="2933270"/>
    <lineage>
        <taxon>Bacteria</taxon>
        <taxon>Pseudomonadati</taxon>
        <taxon>Pseudomonadota</taxon>
        <taxon>Gammaproteobacteria</taxon>
        <taxon>Lysobacterales</taxon>
        <taxon>Lysobacteraceae</taxon>
        <taxon>Pseudomarimonas</taxon>
    </lineage>
</organism>
<name>A0ABT0GD55_9GAMM</name>
<dbReference type="EMBL" id="JALNMH010000001">
    <property type="protein sequence ID" value="MCK7592363.1"/>
    <property type="molecule type" value="Genomic_DNA"/>
</dbReference>
<dbReference type="SUPFAM" id="SSF54637">
    <property type="entry name" value="Thioesterase/thiol ester dehydrase-isomerase"/>
    <property type="match status" value="1"/>
</dbReference>
<accession>A0ABT0GD55</accession>
<keyword evidence="3" id="KW-1185">Reference proteome</keyword>
<evidence type="ECO:0000313" key="2">
    <source>
        <dbReference type="EMBL" id="MCK7592363.1"/>
    </source>
</evidence>
<dbReference type="Pfam" id="PF22818">
    <property type="entry name" value="ApeI-like"/>
    <property type="match status" value="1"/>
</dbReference>
<dbReference type="Gene3D" id="3.10.129.10">
    <property type="entry name" value="Hotdog Thioesterase"/>
    <property type="match status" value="1"/>
</dbReference>
<dbReference type="InterPro" id="IPR054545">
    <property type="entry name" value="ApeI-like"/>
</dbReference>
<sequence length="100" mass="10713">MSLPLQTLCVPPDHPCLAGHFPGNPVVPGVLLLEAVLDAAERIADWPAGGCRLPQVKFVRPLLPGQVAELQIERIDDSRLRFRISREGELLASGELGAAA</sequence>
<comment type="caution">
    <text evidence="2">The sequence shown here is derived from an EMBL/GenBank/DDBJ whole genome shotgun (WGS) entry which is preliminary data.</text>
</comment>